<keyword evidence="2" id="KW-1185">Reference proteome</keyword>
<dbReference type="AlphaFoldDB" id="A0A2A6RE51"/>
<organism evidence="1 2">
    <name type="scientific">Candidatus Viridilinea mediisalina</name>
    <dbReference type="NCBI Taxonomy" id="2024553"/>
    <lineage>
        <taxon>Bacteria</taxon>
        <taxon>Bacillati</taxon>
        <taxon>Chloroflexota</taxon>
        <taxon>Chloroflexia</taxon>
        <taxon>Chloroflexales</taxon>
        <taxon>Chloroflexineae</taxon>
        <taxon>Oscillochloridaceae</taxon>
        <taxon>Candidatus Viridilinea</taxon>
    </lineage>
</organism>
<protein>
    <recommendedName>
        <fullName evidence="3">DUF4058 domain-containing protein</fullName>
    </recommendedName>
</protein>
<evidence type="ECO:0000313" key="1">
    <source>
        <dbReference type="EMBL" id="PDW00524.1"/>
    </source>
</evidence>
<comment type="caution">
    <text evidence="1">The sequence shown here is derived from an EMBL/GenBank/DDBJ whole genome shotgun (WGS) entry which is preliminary data.</text>
</comment>
<evidence type="ECO:0000313" key="2">
    <source>
        <dbReference type="Proteomes" id="UP000220527"/>
    </source>
</evidence>
<reference evidence="2" key="1">
    <citation type="submission" date="2017-08" db="EMBL/GenBank/DDBJ databases">
        <authorList>
            <person name="Grouzdev D.S."/>
            <person name="Gaisin V.A."/>
            <person name="Rysina M.S."/>
            <person name="Gorlenko V.M."/>
        </authorList>
    </citation>
    <scope>NUCLEOTIDE SEQUENCE [LARGE SCALE GENOMIC DNA]</scope>
    <source>
        <strain evidence="2">Kir15-3F</strain>
    </source>
</reference>
<dbReference type="InterPro" id="IPR025132">
    <property type="entry name" value="DUF4058"/>
</dbReference>
<sequence length="257" mass="28959">MPTPFPGMDPYLEHPSLWPNVHSSLIIALRDDLAPRLRPHYYVAVEERTVRLSPDDLSFYMRPDVAVVPTDVPMKTRSSMPSPEPGIVMVEVPQLEELRETYLAIYATDSQAVVTVLELLSPSNKLPGEGRRQYMQKRLNILASLTHLVELDLLRSGEAMPITGYLGRSDYRLLVSRAHQRPQAELRPFGVRQAIPSFTLPLRRATPEPKVELTPLLHALYDRAGYDLRIDYHQPPVPALAADDAQWATELLRAAGV</sequence>
<dbReference type="Pfam" id="PF13267">
    <property type="entry name" value="DUF4058"/>
    <property type="match status" value="1"/>
</dbReference>
<accession>A0A2A6RE51</accession>
<dbReference type="Proteomes" id="UP000220527">
    <property type="component" value="Unassembled WGS sequence"/>
</dbReference>
<gene>
    <name evidence="1" type="ORF">CJ255_20605</name>
</gene>
<proteinExistence type="predicted"/>
<dbReference type="EMBL" id="NQWI01000181">
    <property type="protein sequence ID" value="PDW00524.1"/>
    <property type="molecule type" value="Genomic_DNA"/>
</dbReference>
<name>A0A2A6RE51_9CHLR</name>
<evidence type="ECO:0008006" key="3">
    <source>
        <dbReference type="Google" id="ProtNLM"/>
    </source>
</evidence>
<dbReference type="OrthoDB" id="148372at2"/>